<dbReference type="RefSeq" id="WP_134561758.1">
    <property type="nucleotide sequence ID" value="NZ_SOFS01000024.1"/>
</dbReference>
<reference evidence="2 3" key="1">
    <citation type="submission" date="2019-03" db="EMBL/GenBank/DDBJ databases">
        <title>Genomics of glacier-inhabiting Cryobacterium strains.</title>
        <authorList>
            <person name="Liu Q."/>
            <person name="Xin Y.-H."/>
        </authorList>
    </citation>
    <scope>NUCLEOTIDE SEQUENCE [LARGE SCALE GENOMIC DNA]</scope>
    <source>
        <strain evidence="2 3">MDB1-5</strain>
    </source>
</reference>
<sequence>MSTAKLPPARARRWGGSLTIVLVALLFSGPGILGAVNSARSRGLPPVLYETAAGLVLSVVFAWGFLWVCYRPGRRLVRTMTEANPDLTVVPFYSSDDFITSIKELTGIALASSALPSGAFLVLVDAGKKFELWRWHGHGPERVARLAWSDVTSVDVGQIAHLVITDRAVILTLKVGDSTLPIPISPQARRPMRLRPLNDEGFMTVLAHCQERMRAA</sequence>
<protein>
    <submittedName>
        <fullName evidence="2">Uncharacterized protein</fullName>
    </submittedName>
</protein>
<organism evidence="2 3">
    <name type="scientific">Cryobacterium glucosi</name>
    <dbReference type="NCBI Taxonomy" id="1259175"/>
    <lineage>
        <taxon>Bacteria</taxon>
        <taxon>Bacillati</taxon>
        <taxon>Actinomycetota</taxon>
        <taxon>Actinomycetes</taxon>
        <taxon>Micrococcales</taxon>
        <taxon>Microbacteriaceae</taxon>
        <taxon>Cryobacterium</taxon>
    </lineage>
</organism>
<proteinExistence type="predicted"/>
<dbReference type="EMBL" id="SOFS01000024">
    <property type="protein sequence ID" value="TFC19467.1"/>
    <property type="molecule type" value="Genomic_DNA"/>
</dbReference>
<keyword evidence="1" id="KW-0812">Transmembrane</keyword>
<keyword evidence="3" id="KW-1185">Reference proteome</keyword>
<keyword evidence="1" id="KW-1133">Transmembrane helix</keyword>
<name>A0ABY2IMX4_9MICO</name>
<evidence type="ECO:0000313" key="3">
    <source>
        <dbReference type="Proteomes" id="UP000297604"/>
    </source>
</evidence>
<evidence type="ECO:0000256" key="1">
    <source>
        <dbReference type="SAM" id="Phobius"/>
    </source>
</evidence>
<evidence type="ECO:0000313" key="2">
    <source>
        <dbReference type="EMBL" id="TFC19467.1"/>
    </source>
</evidence>
<accession>A0ABY2IMX4</accession>
<gene>
    <name evidence="2" type="ORF">E3O46_11925</name>
</gene>
<comment type="caution">
    <text evidence="2">The sequence shown here is derived from an EMBL/GenBank/DDBJ whole genome shotgun (WGS) entry which is preliminary data.</text>
</comment>
<dbReference type="Proteomes" id="UP000297604">
    <property type="component" value="Unassembled WGS sequence"/>
</dbReference>
<keyword evidence="1" id="KW-0472">Membrane</keyword>
<feature type="transmembrane region" description="Helical" evidence="1">
    <location>
        <begin position="51"/>
        <end position="70"/>
    </location>
</feature>